<name>A0A3S3NMB8_9MAGN</name>
<keyword evidence="5" id="KW-0479">Metal-binding</keyword>
<dbReference type="GO" id="GO:0004497">
    <property type="term" value="F:monooxygenase activity"/>
    <property type="evidence" value="ECO:0007669"/>
    <property type="project" value="UniProtKB-KW"/>
</dbReference>
<evidence type="ECO:0000256" key="7">
    <source>
        <dbReference type="ARBA" id="ARBA00023004"/>
    </source>
</evidence>
<dbReference type="PANTHER" id="PTHR47943">
    <property type="entry name" value="CYTOCHROME P450 93A3-LIKE"/>
    <property type="match status" value="1"/>
</dbReference>
<sequence length="252" mass="28609">MEDIQYYAILFLVWLVSTLVVRAILILPHQTFHKLSIRYGPLILLRLGSVPTVIVSSVEAVKEILKTTRPPSPPAPQLRPSVYSPMTPPALHLRPVRALLEVHEEAVHLLSGRTLDSMLPIRRLELRRFLQLLAERSEAGKTADMGAELMAMTNSVISMMAMRKRCSTTDGDEVHECLSELGELVGRFNLGDFNALCKKLDLQGLEKRFKDLHWRLDRLIGGIIQEHLEERRLGERWVLVVILQKDIIDISA</sequence>
<feature type="transmembrane region" description="Helical" evidence="10">
    <location>
        <begin position="6"/>
        <end position="27"/>
    </location>
</feature>
<gene>
    <name evidence="11" type="ORF">CKAN_02750600</name>
</gene>
<dbReference type="Pfam" id="PF00067">
    <property type="entry name" value="p450"/>
    <property type="match status" value="1"/>
</dbReference>
<dbReference type="OrthoDB" id="1103324at2759"/>
<comment type="caution">
    <text evidence="11">The sequence shown here is derived from an EMBL/GenBank/DDBJ whole genome shotgun (WGS) entry which is preliminary data.</text>
</comment>
<dbReference type="Proteomes" id="UP000283530">
    <property type="component" value="Unassembled WGS sequence"/>
</dbReference>
<reference evidence="11 12" key="1">
    <citation type="journal article" date="2019" name="Nat. Plants">
        <title>Stout camphor tree genome fills gaps in understanding of flowering plant genome evolution.</title>
        <authorList>
            <person name="Chaw S.M."/>
            <person name="Liu Y.C."/>
            <person name="Wu Y.W."/>
            <person name="Wang H.Y."/>
            <person name="Lin C.I."/>
            <person name="Wu C.S."/>
            <person name="Ke H.M."/>
            <person name="Chang L.Y."/>
            <person name="Hsu C.Y."/>
            <person name="Yang H.T."/>
            <person name="Sudianto E."/>
            <person name="Hsu M.H."/>
            <person name="Wu K.P."/>
            <person name="Wang L.N."/>
            <person name="Leebens-Mack J.H."/>
            <person name="Tsai I.J."/>
        </authorList>
    </citation>
    <scope>NUCLEOTIDE SEQUENCE [LARGE SCALE GENOMIC DNA]</scope>
    <source>
        <strain evidence="12">cv. Chaw 1501</strain>
        <tissue evidence="11">Young leaves</tissue>
    </source>
</reference>
<dbReference type="PANTHER" id="PTHR47943:SF8">
    <property type="entry name" value="CYTOCHROME P450"/>
    <property type="match status" value="1"/>
</dbReference>
<evidence type="ECO:0000256" key="8">
    <source>
        <dbReference type="ARBA" id="ARBA00023033"/>
    </source>
</evidence>
<keyword evidence="4" id="KW-0349">Heme</keyword>
<keyword evidence="10" id="KW-0812">Transmembrane</keyword>
<organism evidence="11 12">
    <name type="scientific">Cinnamomum micranthum f. kanehirae</name>
    <dbReference type="NCBI Taxonomy" id="337451"/>
    <lineage>
        <taxon>Eukaryota</taxon>
        <taxon>Viridiplantae</taxon>
        <taxon>Streptophyta</taxon>
        <taxon>Embryophyta</taxon>
        <taxon>Tracheophyta</taxon>
        <taxon>Spermatophyta</taxon>
        <taxon>Magnoliopsida</taxon>
        <taxon>Magnoliidae</taxon>
        <taxon>Laurales</taxon>
        <taxon>Lauraceae</taxon>
        <taxon>Cinnamomum</taxon>
    </lineage>
</organism>
<evidence type="ECO:0000313" key="11">
    <source>
        <dbReference type="EMBL" id="RWR98019.1"/>
    </source>
</evidence>
<dbReference type="GO" id="GO:0016705">
    <property type="term" value="F:oxidoreductase activity, acting on paired donors, with incorporation or reduction of molecular oxygen"/>
    <property type="evidence" value="ECO:0007669"/>
    <property type="project" value="InterPro"/>
</dbReference>
<dbReference type="InterPro" id="IPR001128">
    <property type="entry name" value="Cyt_P450"/>
</dbReference>
<comment type="subcellular location">
    <subcellularLocation>
        <location evidence="2">Membrane</location>
    </subcellularLocation>
</comment>
<proteinExistence type="inferred from homology"/>
<dbReference type="InterPro" id="IPR036396">
    <property type="entry name" value="Cyt_P450_sf"/>
</dbReference>
<dbReference type="AlphaFoldDB" id="A0A3S3NMB8"/>
<evidence type="ECO:0000256" key="5">
    <source>
        <dbReference type="ARBA" id="ARBA00022723"/>
    </source>
</evidence>
<evidence type="ECO:0000256" key="1">
    <source>
        <dbReference type="ARBA" id="ARBA00001971"/>
    </source>
</evidence>
<keyword evidence="7" id="KW-0408">Iron</keyword>
<dbReference type="GO" id="GO:0016020">
    <property type="term" value="C:membrane"/>
    <property type="evidence" value="ECO:0007669"/>
    <property type="project" value="UniProtKB-SubCell"/>
</dbReference>
<evidence type="ECO:0000256" key="2">
    <source>
        <dbReference type="ARBA" id="ARBA00004370"/>
    </source>
</evidence>
<accession>A0A3S3NMB8</accession>
<keyword evidence="10" id="KW-1133">Transmembrane helix</keyword>
<keyword evidence="8" id="KW-0503">Monooxygenase</keyword>
<dbReference type="STRING" id="337451.A0A3S3NMB8"/>
<dbReference type="GO" id="GO:0005506">
    <property type="term" value="F:iron ion binding"/>
    <property type="evidence" value="ECO:0007669"/>
    <property type="project" value="InterPro"/>
</dbReference>
<evidence type="ECO:0000256" key="9">
    <source>
        <dbReference type="ARBA" id="ARBA00023136"/>
    </source>
</evidence>
<evidence type="ECO:0000256" key="10">
    <source>
        <dbReference type="SAM" id="Phobius"/>
    </source>
</evidence>
<dbReference type="GO" id="GO:0020037">
    <property type="term" value="F:heme binding"/>
    <property type="evidence" value="ECO:0007669"/>
    <property type="project" value="InterPro"/>
</dbReference>
<comment type="similarity">
    <text evidence="3">Belongs to the cytochrome P450 family.</text>
</comment>
<comment type="cofactor">
    <cofactor evidence="1">
        <name>heme</name>
        <dbReference type="ChEBI" id="CHEBI:30413"/>
    </cofactor>
</comment>
<keyword evidence="9 10" id="KW-0472">Membrane</keyword>
<dbReference type="Gene3D" id="1.10.630.10">
    <property type="entry name" value="Cytochrome P450"/>
    <property type="match status" value="1"/>
</dbReference>
<keyword evidence="12" id="KW-1185">Reference proteome</keyword>
<dbReference type="SUPFAM" id="SSF48264">
    <property type="entry name" value="Cytochrome P450"/>
    <property type="match status" value="1"/>
</dbReference>
<evidence type="ECO:0000256" key="3">
    <source>
        <dbReference type="ARBA" id="ARBA00010617"/>
    </source>
</evidence>
<evidence type="ECO:0000313" key="12">
    <source>
        <dbReference type="Proteomes" id="UP000283530"/>
    </source>
</evidence>
<protein>
    <submittedName>
        <fullName evidence="11">Cytochrome P450 93A3-like protein</fullName>
    </submittedName>
</protein>
<evidence type="ECO:0000256" key="6">
    <source>
        <dbReference type="ARBA" id="ARBA00023002"/>
    </source>
</evidence>
<keyword evidence="6" id="KW-0560">Oxidoreductase</keyword>
<dbReference type="EMBL" id="QPKB01000386">
    <property type="protein sequence ID" value="RWR98019.1"/>
    <property type="molecule type" value="Genomic_DNA"/>
</dbReference>
<evidence type="ECO:0000256" key="4">
    <source>
        <dbReference type="ARBA" id="ARBA00022617"/>
    </source>
</evidence>